<evidence type="ECO:0000256" key="2">
    <source>
        <dbReference type="ARBA" id="ARBA00022837"/>
    </source>
</evidence>
<dbReference type="PANTHER" id="PTHR10827">
    <property type="entry name" value="RETICULOCALBIN"/>
    <property type="match status" value="1"/>
</dbReference>
<dbReference type="EMBL" id="JACASE010000005">
    <property type="protein sequence ID" value="KAF6466005.1"/>
    <property type="molecule type" value="Genomic_DNA"/>
</dbReference>
<gene>
    <name evidence="3" type="ORF">HJG63_011341</name>
</gene>
<keyword evidence="4" id="KW-1185">Reference proteome</keyword>
<name>A0A7J8H231_ROUAE</name>
<dbReference type="SUPFAM" id="SSF47473">
    <property type="entry name" value="EF-hand"/>
    <property type="match status" value="1"/>
</dbReference>
<evidence type="ECO:0000313" key="4">
    <source>
        <dbReference type="Proteomes" id="UP000593571"/>
    </source>
</evidence>
<organism evidence="3 4">
    <name type="scientific">Rousettus aegyptiacus</name>
    <name type="common">Egyptian fruit bat</name>
    <name type="synonym">Pteropus aegyptiacus</name>
    <dbReference type="NCBI Taxonomy" id="9407"/>
    <lineage>
        <taxon>Eukaryota</taxon>
        <taxon>Metazoa</taxon>
        <taxon>Chordata</taxon>
        <taxon>Craniata</taxon>
        <taxon>Vertebrata</taxon>
        <taxon>Euteleostomi</taxon>
        <taxon>Mammalia</taxon>
        <taxon>Eutheria</taxon>
        <taxon>Laurasiatheria</taxon>
        <taxon>Chiroptera</taxon>
        <taxon>Yinpterochiroptera</taxon>
        <taxon>Pteropodoidea</taxon>
        <taxon>Pteropodidae</taxon>
        <taxon>Rousettinae</taxon>
        <taxon>Rousettus</taxon>
    </lineage>
</organism>
<dbReference type="Proteomes" id="UP000593571">
    <property type="component" value="Unassembled WGS sequence"/>
</dbReference>
<accession>A0A7J8H231</accession>
<evidence type="ECO:0008006" key="5">
    <source>
        <dbReference type="Google" id="ProtNLM"/>
    </source>
</evidence>
<evidence type="ECO:0000313" key="3">
    <source>
        <dbReference type="EMBL" id="KAF6466005.1"/>
    </source>
</evidence>
<dbReference type="PANTHER" id="PTHR10827:SF17">
    <property type="entry name" value="RETICULOCALBIN-1"/>
    <property type="match status" value="1"/>
</dbReference>
<dbReference type="GO" id="GO:0005509">
    <property type="term" value="F:calcium ion binding"/>
    <property type="evidence" value="ECO:0007669"/>
    <property type="project" value="TreeGrafter"/>
</dbReference>
<evidence type="ECO:0000256" key="1">
    <source>
        <dbReference type="ARBA" id="ARBA00022723"/>
    </source>
</evidence>
<dbReference type="InterPro" id="IPR011992">
    <property type="entry name" value="EF-hand-dom_pair"/>
</dbReference>
<comment type="caution">
    <text evidence="3">The sequence shown here is derived from an EMBL/GenBank/DDBJ whole genome shotgun (WGS) entry which is preliminary data.</text>
</comment>
<dbReference type="FunFam" id="1.10.238.10:FF:000213">
    <property type="entry name" value="Reticulocalbin 1"/>
    <property type="match status" value="1"/>
</dbReference>
<keyword evidence="1" id="KW-0479">Metal-binding</keyword>
<keyword evidence="2" id="KW-0106">Calcium</keyword>
<sequence>MEERPECWPLPLGWPAVGRGALHHTVLFYLCKMGFEIPQIYSEARADGLREKTKIRLGEWSLEALSRHSRDQQKCLRAHAICRKAFLLKADMFSHEENGPEPDWVLSEREQFSEFRDLNKDGKLDKDEIRHWILPQDYDHAQAEARHLVYESDKNKDEKLTKEEILENWNMFVGSQATNYGEDLTKNHDEL</sequence>
<protein>
    <recommendedName>
        <fullName evidence="5">Reticulocalbin 1</fullName>
    </recommendedName>
</protein>
<dbReference type="AlphaFoldDB" id="A0A7J8H231"/>
<dbReference type="InterPro" id="IPR018247">
    <property type="entry name" value="EF_Hand_1_Ca_BS"/>
</dbReference>
<proteinExistence type="predicted"/>
<reference evidence="3 4" key="1">
    <citation type="journal article" date="2020" name="Nature">
        <title>Six reference-quality genomes reveal evolution of bat adaptations.</title>
        <authorList>
            <person name="Jebb D."/>
            <person name="Huang Z."/>
            <person name="Pippel M."/>
            <person name="Hughes G.M."/>
            <person name="Lavrichenko K."/>
            <person name="Devanna P."/>
            <person name="Winkler S."/>
            <person name="Jermiin L.S."/>
            <person name="Skirmuntt E.C."/>
            <person name="Katzourakis A."/>
            <person name="Burkitt-Gray L."/>
            <person name="Ray D.A."/>
            <person name="Sullivan K.A.M."/>
            <person name="Roscito J.G."/>
            <person name="Kirilenko B.M."/>
            <person name="Davalos L.M."/>
            <person name="Corthals A.P."/>
            <person name="Power M.L."/>
            <person name="Jones G."/>
            <person name="Ransome R.D."/>
            <person name="Dechmann D.K.N."/>
            <person name="Locatelli A.G."/>
            <person name="Puechmaille S.J."/>
            <person name="Fedrigo O."/>
            <person name="Jarvis E.D."/>
            <person name="Hiller M."/>
            <person name="Vernes S.C."/>
            <person name="Myers E.W."/>
            <person name="Teeling E.C."/>
        </authorList>
    </citation>
    <scope>NUCLEOTIDE SEQUENCE [LARGE SCALE GENOMIC DNA]</scope>
    <source>
        <strain evidence="3">MRouAeg1</strain>
        <tissue evidence="3">Muscle</tissue>
    </source>
</reference>
<dbReference type="Gene3D" id="1.10.238.10">
    <property type="entry name" value="EF-hand"/>
    <property type="match status" value="1"/>
</dbReference>
<dbReference type="PROSITE" id="PS00018">
    <property type="entry name" value="EF_HAND_1"/>
    <property type="match status" value="1"/>
</dbReference>
<dbReference type="GO" id="GO:0005783">
    <property type="term" value="C:endoplasmic reticulum"/>
    <property type="evidence" value="ECO:0007669"/>
    <property type="project" value="TreeGrafter"/>
</dbReference>